<dbReference type="PANTHER" id="PTHR33099:SF7">
    <property type="entry name" value="MYND-TYPE DOMAIN-CONTAINING PROTEIN"/>
    <property type="match status" value="1"/>
</dbReference>
<dbReference type="InterPro" id="IPR044862">
    <property type="entry name" value="Pro_4_hyd_alph_FE2OG_OXY"/>
</dbReference>
<protein>
    <recommendedName>
        <fullName evidence="2">Fe2OG dioxygenase domain-containing protein</fullName>
    </recommendedName>
</protein>
<evidence type="ECO:0000259" key="2">
    <source>
        <dbReference type="PROSITE" id="PS51471"/>
    </source>
</evidence>
<evidence type="ECO:0000313" key="4">
    <source>
        <dbReference type="Proteomes" id="UP000230002"/>
    </source>
</evidence>
<dbReference type="InterPro" id="IPR005123">
    <property type="entry name" value="Oxoglu/Fe-dep_dioxygenase_dom"/>
</dbReference>
<keyword evidence="1" id="KW-0479">Metal-binding</keyword>
<dbReference type="AlphaFoldDB" id="A0A2G8SMD2"/>
<dbReference type="GO" id="GO:0046872">
    <property type="term" value="F:metal ion binding"/>
    <property type="evidence" value="ECO:0007669"/>
    <property type="project" value="UniProtKB-KW"/>
</dbReference>
<dbReference type="EMBL" id="AYKW01000004">
    <property type="protein sequence ID" value="PIL34922.1"/>
    <property type="molecule type" value="Genomic_DNA"/>
</dbReference>
<dbReference type="Pfam" id="PF13640">
    <property type="entry name" value="2OG-FeII_Oxy_3"/>
    <property type="match status" value="1"/>
</dbReference>
<dbReference type="PANTHER" id="PTHR33099">
    <property type="entry name" value="FE2OG DIOXYGENASE DOMAIN-CONTAINING PROTEIN"/>
    <property type="match status" value="1"/>
</dbReference>
<evidence type="ECO:0000256" key="1">
    <source>
        <dbReference type="RuleBase" id="RU003682"/>
    </source>
</evidence>
<dbReference type="STRING" id="1077348.A0A2G8SMD2"/>
<proteinExistence type="inferred from homology"/>
<gene>
    <name evidence="3" type="ORF">GSI_02709</name>
</gene>
<keyword evidence="4" id="KW-1185">Reference proteome</keyword>
<dbReference type="Gene3D" id="2.60.120.620">
    <property type="entry name" value="q2cbj1_9rhob like domain"/>
    <property type="match status" value="1"/>
</dbReference>
<dbReference type="Proteomes" id="UP000230002">
    <property type="component" value="Unassembled WGS sequence"/>
</dbReference>
<reference evidence="3 4" key="1">
    <citation type="journal article" date="2015" name="Sci. Rep.">
        <title>Chromosome-level genome map provides insights into diverse defense mechanisms in the medicinal fungus Ganoderma sinense.</title>
        <authorList>
            <person name="Zhu Y."/>
            <person name="Xu J."/>
            <person name="Sun C."/>
            <person name="Zhou S."/>
            <person name="Xu H."/>
            <person name="Nelson D.R."/>
            <person name="Qian J."/>
            <person name="Song J."/>
            <person name="Luo H."/>
            <person name="Xiang L."/>
            <person name="Li Y."/>
            <person name="Xu Z."/>
            <person name="Ji A."/>
            <person name="Wang L."/>
            <person name="Lu S."/>
            <person name="Hayward A."/>
            <person name="Sun W."/>
            <person name="Li X."/>
            <person name="Schwartz D.C."/>
            <person name="Wang Y."/>
            <person name="Chen S."/>
        </authorList>
    </citation>
    <scope>NUCLEOTIDE SEQUENCE [LARGE SCALE GENOMIC DNA]</scope>
    <source>
        <strain evidence="3 4">ZZ0214-1</strain>
    </source>
</reference>
<accession>A0A2G8SMD2</accession>
<feature type="domain" description="Fe2OG dioxygenase" evidence="2">
    <location>
        <begin position="126"/>
        <end position="233"/>
    </location>
</feature>
<evidence type="ECO:0000313" key="3">
    <source>
        <dbReference type="EMBL" id="PIL34922.1"/>
    </source>
</evidence>
<organism evidence="3 4">
    <name type="scientific">Ganoderma sinense ZZ0214-1</name>
    <dbReference type="NCBI Taxonomy" id="1077348"/>
    <lineage>
        <taxon>Eukaryota</taxon>
        <taxon>Fungi</taxon>
        <taxon>Dikarya</taxon>
        <taxon>Basidiomycota</taxon>
        <taxon>Agaricomycotina</taxon>
        <taxon>Agaricomycetes</taxon>
        <taxon>Polyporales</taxon>
        <taxon>Polyporaceae</taxon>
        <taxon>Ganoderma</taxon>
    </lineage>
</organism>
<dbReference type="PROSITE" id="PS51471">
    <property type="entry name" value="FE2OG_OXY"/>
    <property type="match status" value="1"/>
</dbReference>
<keyword evidence="1" id="KW-0408">Iron</keyword>
<dbReference type="OrthoDB" id="27483at2759"/>
<name>A0A2G8SMD2_9APHY</name>
<sequence>MSKGKQDENEKPPLRWPKHLKYMKSSIVAKPPYCKGTLALPNTDFTLFYGSEGDAHYSIHLADACAPGTFGVAGEDVYDETYRKAGKLDAKNFATTFDTRSTSLVNAIRIELLIENPKRIQSEDVSIEPYKLNVYGKDAFFKAHVDTPRSELMFGSLVIVFPTPHEGGALKLRALGRKEGEILEWTFDASALLAQQEQPSIAYVAFFSDVEHEVMPVTFGHRVTLTYSLFYVPAESKPPAELTQISTNEQSSKTALRAALQDETFLPTGGTLMFGLRHQYPLATSYSSSGEHDKAALRALEPRLKATDGVIDILKMLRDAALRLVYEANWSPWSHCESFVLTDRVLPLPETHETIEQGAAECLQAFAGSESRGRDPGDDATPVYWVTGHPLRMRRTGVGARAFEKTVQTYGNEPALDVVYWRIWIHALRGSERPWRLRPRRGRLLHDVLTT</sequence>
<comment type="caution">
    <text evidence="3">The sequence shown here is derived from an EMBL/GenBank/DDBJ whole genome shotgun (WGS) entry which is preliminary data.</text>
</comment>
<comment type="similarity">
    <text evidence="1">Belongs to the iron/ascorbate-dependent oxidoreductase family.</text>
</comment>
<dbReference type="GO" id="GO:0016491">
    <property type="term" value="F:oxidoreductase activity"/>
    <property type="evidence" value="ECO:0007669"/>
    <property type="project" value="UniProtKB-KW"/>
</dbReference>
<keyword evidence="1" id="KW-0560">Oxidoreductase</keyword>